<evidence type="ECO:0000256" key="2">
    <source>
        <dbReference type="ARBA" id="ARBA00022490"/>
    </source>
</evidence>
<comment type="subcellular location">
    <subcellularLocation>
        <location evidence="1">Cytoplasm</location>
    </subcellularLocation>
</comment>
<keyword evidence="3" id="KW-0560">Oxidoreductase</keyword>
<dbReference type="InterPro" id="IPR000415">
    <property type="entry name" value="Nitroreductase-like"/>
</dbReference>
<dbReference type="SUPFAM" id="SSF55469">
    <property type="entry name" value="FMN-dependent nitroreductase-like"/>
    <property type="match status" value="1"/>
</dbReference>
<evidence type="ECO:0000259" key="4">
    <source>
        <dbReference type="Pfam" id="PF00881"/>
    </source>
</evidence>
<dbReference type="GO" id="GO:0005737">
    <property type="term" value="C:cytoplasm"/>
    <property type="evidence" value="ECO:0007669"/>
    <property type="project" value="UniProtKB-SubCell"/>
</dbReference>
<dbReference type="PANTHER" id="PTHR43035">
    <property type="entry name" value="FATTY ACID REPRESSION MUTANT PROTEIN 2-RELATED"/>
    <property type="match status" value="1"/>
</dbReference>
<keyword evidence="2" id="KW-0963">Cytoplasm</keyword>
<dbReference type="InterPro" id="IPR033877">
    <property type="entry name" value="Frm2/Hbn1"/>
</dbReference>
<dbReference type="Gene3D" id="3.40.109.10">
    <property type="entry name" value="NADH Oxidase"/>
    <property type="match status" value="1"/>
</dbReference>
<sequence>MSFFAKLFGLNQKATVSKDVVTQATQESPLFNQPSFLELIKKRRSIYSIGKNLQHTPSEIEGLIQEAVKHSPSAFNSQSSRIVILFNESHQNFWNIVLDVLKTIVPAEALAGTEQKIQSFAAGAGTVLFFEDQDVIKGLQEQFELYADNFPVWSEHSTAIAQFAVWNVLAEQGIGASLQHYNPIIDEKINAAFDIPAQWKLRAQLVFGSIEGEAGEKAFIEDESRFKTFG</sequence>
<evidence type="ECO:0000313" key="5">
    <source>
        <dbReference type="EMBL" id="RSO63177.1"/>
    </source>
</evidence>
<comment type="caution">
    <text evidence="5">The sequence shown here is derived from an EMBL/GenBank/DDBJ whole genome shotgun (WGS) entry which is preliminary data.</text>
</comment>
<dbReference type="AlphaFoldDB" id="A0A1C2TWF3"/>
<organism evidence="5 6">
    <name type="scientific">Acinetobacter pittii</name>
    <name type="common">Acinetobacter genomosp. 3</name>
    <dbReference type="NCBI Taxonomy" id="48296"/>
    <lineage>
        <taxon>Bacteria</taxon>
        <taxon>Pseudomonadati</taxon>
        <taxon>Pseudomonadota</taxon>
        <taxon>Gammaproteobacteria</taxon>
        <taxon>Moraxellales</taxon>
        <taxon>Moraxellaceae</taxon>
        <taxon>Acinetobacter</taxon>
        <taxon>Acinetobacter calcoaceticus/baumannii complex</taxon>
    </lineage>
</organism>
<dbReference type="RefSeq" id="WP_017386973.1">
    <property type="nucleotide sequence ID" value="NZ_BBTQ01000017.1"/>
</dbReference>
<dbReference type="EMBL" id="RFEW01000001">
    <property type="protein sequence ID" value="RSO63177.1"/>
    <property type="molecule type" value="Genomic_DNA"/>
</dbReference>
<proteinExistence type="predicted"/>
<reference evidence="5 6" key="1">
    <citation type="submission" date="2018-10" db="EMBL/GenBank/DDBJ databases">
        <title>GWAS and RNA-Seq identify cryptic mechanisms of antimicrobial resistance in Acinetobacter baumannii.</title>
        <authorList>
            <person name="Sahl J.W."/>
        </authorList>
    </citation>
    <scope>NUCLEOTIDE SEQUENCE [LARGE SCALE GENOMIC DNA]</scope>
    <source>
        <strain evidence="5 6">TG41884</strain>
    </source>
</reference>
<dbReference type="Pfam" id="PF00881">
    <property type="entry name" value="Nitroreductase"/>
    <property type="match status" value="1"/>
</dbReference>
<dbReference type="InterPro" id="IPR029479">
    <property type="entry name" value="Nitroreductase"/>
</dbReference>
<name>A0A1C2TWF3_ACIPI</name>
<dbReference type="PANTHER" id="PTHR43035:SF1">
    <property type="entry name" value="FATTY ACID REPRESSION MUTANT PROTEIN 2-RELATED"/>
    <property type="match status" value="1"/>
</dbReference>
<dbReference type="CDD" id="cd02140">
    <property type="entry name" value="Frm2-like"/>
    <property type="match status" value="1"/>
</dbReference>
<protein>
    <submittedName>
        <fullName evidence="5">Nitroreductase family protein</fullName>
    </submittedName>
</protein>
<accession>A0A1C2TWF3</accession>
<dbReference type="FunFam" id="3.40.109.10:FF:000001">
    <property type="entry name" value="Nitroreductase family"/>
    <property type="match status" value="1"/>
</dbReference>
<evidence type="ECO:0000256" key="1">
    <source>
        <dbReference type="ARBA" id="ARBA00004496"/>
    </source>
</evidence>
<evidence type="ECO:0000313" key="6">
    <source>
        <dbReference type="Proteomes" id="UP000271320"/>
    </source>
</evidence>
<dbReference type="GO" id="GO:0034599">
    <property type="term" value="P:cellular response to oxidative stress"/>
    <property type="evidence" value="ECO:0007669"/>
    <property type="project" value="InterPro"/>
</dbReference>
<dbReference type="Proteomes" id="UP000271320">
    <property type="component" value="Unassembled WGS sequence"/>
</dbReference>
<dbReference type="GO" id="GO:0016491">
    <property type="term" value="F:oxidoreductase activity"/>
    <property type="evidence" value="ECO:0007669"/>
    <property type="project" value="UniProtKB-KW"/>
</dbReference>
<evidence type="ECO:0000256" key="3">
    <source>
        <dbReference type="ARBA" id="ARBA00023002"/>
    </source>
</evidence>
<gene>
    <name evidence="5" type="ORF">EA752_00105</name>
</gene>
<feature type="domain" description="Nitroreductase" evidence="4">
    <location>
        <begin position="40"/>
        <end position="208"/>
    </location>
</feature>